<dbReference type="OrthoDB" id="300352at2"/>
<dbReference type="PROSITE" id="PS51257">
    <property type="entry name" value="PROKAR_LIPOPROTEIN"/>
    <property type="match status" value="1"/>
</dbReference>
<evidence type="ECO:0000313" key="2">
    <source>
        <dbReference type="Proteomes" id="UP000188273"/>
    </source>
</evidence>
<organism evidence="1 2">
    <name type="scientific">Sedimentisphaera cyanobacteriorum</name>
    <dbReference type="NCBI Taxonomy" id="1940790"/>
    <lineage>
        <taxon>Bacteria</taxon>
        <taxon>Pseudomonadati</taxon>
        <taxon>Planctomycetota</taxon>
        <taxon>Phycisphaerae</taxon>
        <taxon>Sedimentisphaerales</taxon>
        <taxon>Sedimentisphaeraceae</taxon>
        <taxon>Sedimentisphaera</taxon>
    </lineage>
</organism>
<dbReference type="EMBL" id="CP019633">
    <property type="protein sequence ID" value="AQQ09852.1"/>
    <property type="molecule type" value="Genomic_DNA"/>
</dbReference>
<dbReference type="STRING" id="1940790.L21SP3_01671"/>
<dbReference type="KEGG" id="pbu:L21SP3_01671"/>
<protein>
    <submittedName>
        <fullName evidence="1">Uncharacterized protein</fullName>
    </submittedName>
</protein>
<reference evidence="2" key="1">
    <citation type="submission" date="2017-02" db="EMBL/GenBank/DDBJ databases">
        <title>Comparative genomics and description of representatives of a novel lineage of planctomycetes thriving in anoxic sediments.</title>
        <authorList>
            <person name="Spring S."/>
            <person name="Bunk B."/>
            <person name="Sproer C."/>
            <person name="Klenk H.-P."/>
        </authorList>
    </citation>
    <scope>NUCLEOTIDE SEQUENCE [LARGE SCALE GENOMIC DNA]</scope>
    <source>
        <strain evidence="2">L21-RPul-D3</strain>
    </source>
</reference>
<dbReference type="RefSeq" id="WP_077540543.1">
    <property type="nucleotide sequence ID" value="NZ_CP019633.1"/>
</dbReference>
<gene>
    <name evidence="1" type="ORF">L21SP3_01671</name>
</gene>
<sequence length="221" mass="24652">MRKYILILAIVVGSFSFLQGCEKAENKSTEINSLLGQIKPLQVQHDDNEVLSISVNQAMAFHENHEHSHSQAEDSHPSNDHHLCMGVLTGYQAIRYAVDELFGQSVPQASDFEISVTGPMDGVWDMMSLYTGKEMRFEGEPQPMDLKSFTFTARKISEDKSLVFGLRPGIIPEEFFELKNQGATCGNPELSKLKQQALLNILSVEPDKCFEVINNDSDAGQ</sequence>
<keyword evidence="2" id="KW-1185">Reference proteome</keyword>
<dbReference type="AlphaFoldDB" id="A0A1Q2HR09"/>
<evidence type="ECO:0000313" key="1">
    <source>
        <dbReference type="EMBL" id="AQQ09852.1"/>
    </source>
</evidence>
<accession>A0A1Q2HR09</accession>
<name>A0A1Q2HR09_9BACT</name>
<dbReference type="Proteomes" id="UP000188273">
    <property type="component" value="Chromosome"/>
</dbReference>
<proteinExistence type="predicted"/>